<evidence type="ECO:0000256" key="4">
    <source>
        <dbReference type="ARBA" id="ARBA00022840"/>
    </source>
</evidence>
<protein>
    <recommendedName>
        <fullName evidence="5">UvrD-like helicase C-terminal domain-containing protein</fullName>
    </recommendedName>
</protein>
<dbReference type="Proteomes" id="UP000612585">
    <property type="component" value="Unassembled WGS sequence"/>
</dbReference>
<evidence type="ECO:0000256" key="3">
    <source>
        <dbReference type="ARBA" id="ARBA00022806"/>
    </source>
</evidence>
<dbReference type="SUPFAM" id="SSF52540">
    <property type="entry name" value="P-loop containing nucleoside triphosphate hydrolases"/>
    <property type="match status" value="1"/>
</dbReference>
<evidence type="ECO:0000256" key="1">
    <source>
        <dbReference type="ARBA" id="ARBA00022741"/>
    </source>
</evidence>
<dbReference type="AlphaFoldDB" id="A0A8J3ZC19"/>
<dbReference type="RefSeq" id="WP_239152020.1">
    <property type="nucleotide sequence ID" value="NZ_BOPG01000044.1"/>
</dbReference>
<dbReference type="GO" id="GO:0005524">
    <property type="term" value="F:ATP binding"/>
    <property type="evidence" value="ECO:0007669"/>
    <property type="project" value="UniProtKB-KW"/>
</dbReference>
<evidence type="ECO:0000256" key="2">
    <source>
        <dbReference type="ARBA" id="ARBA00022801"/>
    </source>
</evidence>
<evidence type="ECO:0000313" key="7">
    <source>
        <dbReference type="Proteomes" id="UP000612585"/>
    </source>
</evidence>
<name>A0A8J3ZC19_9ACTN</name>
<feature type="domain" description="UvrD-like helicase C-terminal" evidence="5">
    <location>
        <begin position="74"/>
        <end position="138"/>
    </location>
</feature>
<keyword evidence="7" id="KW-1185">Reference proteome</keyword>
<dbReference type="GO" id="GO:0004386">
    <property type="term" value="F:helicase activity"/>
    <property type="evidence" value="ECO:0007669"/>
    <property type="project" value="UniProtKB-KW"/>
</dbReference>
<dbReference type="InterPro" id="IPR027417">
    <property type="entry name" value="P-loop_NTPase"/>
</dbReference>
<dbReference type="Gene3D" id="3.40.50.300">
    <property type="entry name" value="P-loop containing nucleotide triphosphate hydrolases"/>
    <property type="match status" value="1"/>
</dbReference>
<organism evidence="6 7">
    <name type="scientific">Virgisporangium aurantiacum</name>
    <dbReference type="NCBI Taxonomy" id="175570"/>
    <lineage>
        <taxon>Bacteria</taxon>
        <taxon>Bacillati</taxon>
        <taxon>Actinomycetota</taxon>
        <taxon>Actinomycetes</taxon>
        <taxon>Micromonosporales</taxon>
        <taxon>Micromonosporaceae</taxon>
        <taxon>Virgisporangium</taxon>
    </lineage>
</organism>
<dbReference type="InterPro" id="IPR014017">
    <property type="entry name" value="DNA_helicase_UvrD-like_C"/>
</dbReference>
<gene>
    <name evidence="6" type="ORF">Vau01_064560</name>
</gene>
<keyword evidence="3" id="KW-0347">Helicase</keyword>
<evidence type="ECO:0000259" key="5">
    <source>
        <dbReference type="Pfam" id="PF13361"/>
    </source>
</evidence>
<dbReference type="Pfam" id="PF13361">
    <property type="entry name" value="UvrD_C"/>
    <property type="match status" value="1"/>
</dbReference>
<keyword evidence="4" id="KW-0067">ATP-binding</keyword>
<accession>A0A8J3ZC19</accession>
<proteinExistence type="predicted"/>
<reference evidence="6" key="1">
    <citation type="submission" date="2021-01" db="EMBL/GenBank/DDBJ databases">
        <title>Whole genome shotgun sequence of Virgisporangium aurantiacum NBRC 16421.</title>
        <authorList>
            <person name="Komaki H."/>
            <person name="Tamura T."/>
        </authorList>
    </citation>
    <scope>NUCLEOTIDE SEQUENCE</scope>
    <source>
        <strain evidence="6">NBRC 16421</strain>
    </source>
</reference>
<evidence type="ECO:0000313" key="6">
    <source>
        <dbReference type="EMBL" id="GIJ58940.1"/>
    </source>
</evidence>
<dbReference type="GO" id="GO:0016787">
    <property type="term" value="F:hydrolase activity"/>
    <property type="evidence" value="ECO:0007669"/>
    <property type="project" value="UniProtKB-KW"/>
</dbReference>
<keyword evidence="1" id="KW-0547">Nucleotide-binding</keyword>
<dbReference type="EMBL" id="BOPG01000044">
    <property type="protein sequence ID" value="GIJ58940.1"/>
    <property type="molecule type" value="Genomic_DNA"/>
</dbReference>
<keyword evidence="2" id="KW-0378">Hydrolase</keyword>
<comment type="caution">
    <text evidence="6">The sequence shown here is derived from an EMBL/GenBank/DDBJ whole genome shotgun (WGS) entry which is preliminary data.</text>
</comment>
<sequence length="169" mass="19188">MLCAARTTVRSPAFKVEDPTAWKDLVLDFLRLVSRSVLNALSPGYKQGKRLDNLITQALGAFSRELAVDGKPASALRRLSDEDAIRFLTIHKCKGLEFEKVVVLGVEEQLFWGDNVTTIMSEFFVAVSRAKRHLILTHAGYRKRPSGAPRRWDEWRTPHARLLTFAHED</sequence>